<dbReference type="Proteomes" id="UP000011829">
    <property type="component" value="Segment"/>
</dbReference>
<gene>
    <name evidence="2" type="ORF">CR9_130</name>
</gene>
<dbReference type="KEGG" id="vg:18562972"/>
<keyword evidence="3" id="KW-1185">Reference proteome</keyword>
<proteinExistence type="predicted"/>
<dbReference type="OrthoDB" id="36414at10239"/>
<dbReference type="EMBL" id="JQ691611">
    <property type="protein sequence ID" value="AFH21014.1"/>
    <property type="molecule type" value="Genomic_DNA"/>
</dbReference>
<feature type="transmembrane region" description="Helical" evidence="1">
    <location>
        <begin position="36"/>
        <end position="63"/>
    </location>
</feature>
<protein>
    <submittedName>
        <fullName evidence="2">Uncharacterized protein</fullName>
    </submittedName>
</protein>
<evidence type="ECO:0000313" key="2">
    <source>
        <dbReference type="EMBL" id="AFH21014.1"/>
    </source>
</evidence>
<name>M1F2A0_9CAUD</name>
<evidence type="ECO:0000313" key="3">
    <source>
        <dbReference type="Proteomes" id="UP000011829"/>
    </source>
</evidence>
<dbReference type="GeneID" id="18562972"/>
<reference evidence="2 3" key="1">
    <citation type="submission" date="2012-02" db="EMBL/GenBank/DDBJ databases">
        <title>Complete Genome Sequence of Cronobacter sakazakii Bacteriophage CR9.</title>
        <authorList>
            <person name="Shin H."/>
            <person name="Lee J.-H."/>
            <person name="Kim Y."/>
            <person name="Ryu S."/>
        </authorList>
    </citation>
    <scope>NUCLEOTIDE SEQUENCE [LARGE SCALE GENOMIC DNA]</scope>
</reference>
<organism evidence="2 3">
    <name type="scientific">Cronobacter phage CR9</name>
    <dbReference type="NCBI Taxonomy" id="1162290"/>
    <lineage>
        <taxon>Viruses</taxon>
        <taxon>Duplodnaviria</taxon>
        <taxon>Heunggongvirae</taxon>
        <taxon>Uroviricota</taxon>
        <taxon>Caudoviricetes</taxon>
        <taxon>Vequintavirinae</taxon>
        <taxon>Certrevirus</taxon>
        <taxon>Certrevirus CR9</taxon>
    </lineage>
</organism>
<keyword evidence="1" id="KW-0812">Transmembrane</keyword>
<sequence length="116" mass="13917">MGMIIFVALWVLFSAYSLWRIIVLMSINGKVNGDDRFMVLLAMTPASYLFAPCIALVEFCFFLDKRWKKFKQRPDYISWSLQRKIRKRWRGPLVRIVEHLHNKRKEKAREENLPEV</sequence>
<dbReference type="RefSeq" id="YP_009015092.1">
    <property type="nucleotide sequence ID" value="NC_023717.1"/>
</dbReference>
<keyword evidence="1" id="KW-0472">Membrane</keyword>
<accession>M1F2A0</accession>
<keyword evidence="1" id="KW-1133">Transmembrane helix</keyword>
<evidence type="ECO:0000256" key="1">
    <source>
        <dbReference type="SAM" id="Phobius"/>
    </source>
</evidence>